<dbReference type="PANTHER" id="PTHR43591">
    <property type="entry name" value="METHYLTRANSFERASE"/>
    <property type="match status" value="1"/>
</dbReference>
<evidence type="ECO:0000313" key="3">
    <source>
        <dbReference type="Proteomes" id="UP000800092"/>
    </source>
</evidence>
<dbReference type="Pfam" id="PF13649">
    <property type="entry name" value="Methyltransf_25"/>
    <property type="match status" value="1"/>
</dbReference>
<reference evidence="2" key="1">
    <citation type="journal article" date="2020" name="Stud. Mycol.">
        <title>101 Dothideomycetes genomes: a test case for predicting lifestyles and emergence of pathogens.</title>
        <authorList>
            <person name="Haridas S."/>
            <person name="Albert R."/>
            <person name="Binder M."/>
            <person name="Bloem J."/>
            <person name="Labutti K."/>
            <person name="Salamov A."/>
            <person name="Andreopoulos B."/>
            <person name="Baker S."/>
            <person name="Barry K."/>
            <person name="Bills G."/>
            <person name="Bluhm B."/>
            <person name="Cannon C."/>
            <person name="Castanera R."/>
            <person name="Culley D."/>
            <person name="Daum C."/>
            <person name="Ezra D."/>
            <person name="Gonzalez J."/>
            <person name="Henrissat B."/>
            <person name="Kuo A."/>
            <person name="Liang C."/>
            <person name="Lipzen A."/>
            <person name="Lutzoni F."/>
            <person name="Magnuson J."/>
            <person name="Mondo S."/>
            <person name="Nolan M."/>
            <person name="Ohm R."/>
            <person name="Pangilinan J."/>
            <person name="Park H.-J."/>
            <person name="Ramirez L."/>
            <person name="Alfaro M."/>
            <person name="Sun H."/>
            <person name="Tritt A."/>
            <person name="Yoshinaga Y."/>
            <person name="Zwiers L.-H."/>
            <person name="Turgeon B."/>
            <person name="Goodwin S."/>
            <person name="Spatafora J."/>
            <person name="Crous P."/>
            <person name="Grigoriev I."/>
        </authorList>
    </citation>
    <scope>NUCLEOTIDE SEQUENCE</scope>
    <source>
        <strain evidence="2">Tuck. ex Michener</strain>
    </source>
</reference>
<dbReference type="Gene3D" id="3.40.50.150">
    <property type="entry name" value="Vaccinia Virus protein VP39"/>
    <property type="match status" value="1"/>
</dbReference>
<organism evidence="2 3">
    <name type="scientific">Viridothelium virens</name>
    <name type="common">Speckled blister lichen</name>
    <name type="synonym">Trypethelium virens</name>
    <dbReference type="NCBI Taxonomy" id="1048519"/>
    <lineage>
        <taxon>Eukaryota</taxon>
        <taxon>Fungi</taxon>
        <taxon>Dikarya</taxon>
        <taxon>Ascomycota</taxon>
        <taxon>Pezizomycotina</taxon>
        <taxon>Dothideomycetes</taxon>
        <taxon>Dothideomycetes incertae sedis</taxon>
        <taxon>Trypetheliales</taxon>
        <taxon>Trypetheliaceae</taxon>
        <taxon>Viridothelium</taxon>
    </lineage>
</organism>
<dbReference type="CDD" id="cd02440">
    <property type="entry name" value="AdoMet_MTases"/>
    <property type="match status" value="1"/>
</dbReference>
<dbReference type="SUPFAM" id="SSF53335">
    <property type="entry name" value="S-adenosyl-L-methionine-dependent methyltransferases"/>
    <property type="match status" value="1"/>
</dbReference>
<evidence type="ECO:0000313" key="2">
    <source>
        <dbReference type="EMBL" id="KAF2238545.1"/>
    </source>
</evidence>
<dbReference type="AlphaFoldDB" id="A0A6A6HK78"/>
<gene>
    <name evidence="2" type="ORF">EV356DRAFT_505849</name>
</gene>
<feature type="domain" description="Methyltransferase" evidence="1">
    <location>
        <begin position="48"/>
        <end position="146"/>
    </location>
</feature>
<dbReference type="EMBL" id="ML991775">
    <property type="protein sequence ID" value="KAF2238545.1"/>
    <property type="molecule type" value="Genomic_DNA"/>
</dbReference>
<evidence type="ECO:0000259" key="1">
    <source>
        <dbReference type="Pfam" id="PF13649"/>
    </source>
</evidence>
<dbReference type="OrthoDB" id="417697at2759"/>
<proteinExistence type="predicted"/>
<protein>
    <recommendedName>
        <fullName evidence="1">Methyltransferase domain-containing protein</fullName>
    </recommendedName>
</protein>
<dbReference type="Proteomes" id="UP000800092">
    <property type="component" value="Unassembled WGS sequence"/>
</dbReference>
<dbReference type="InterPro" id="IPR029063">
    <property type="entry name" value="SAM-dependent_MTases_sf"/>
</dbReference>
<dbReference type="InterPro" id="IPR041698">
    <property type="entry name" value="Methyltransf_25"/>
</dbReference>
<sequence length="330" mass="37109">MATTDDGYMLPRDSTESKRLDAQHKFLRSLSKDYLVHPEIPWKNLNAVADVATGTGIWLRELASSSEFRGKNTSFVGFDISPQQYPTKEELEDGVELVVHDMTRPFPLEYHEQFDLVNVRLVSWVLQARDLEKTVRNIIQLLRPGGYLQWQECDPGDSWTAPETPISTSIINHLIPEKIARGLLPGIATPLIRTIQSLQTEVPQGHQNPNSFNSDSMRIRRLETVSTAHIQSAVVIAGKRHVITGAALTLLEPSMRRKRAAAAASSIPSSEKEQLDEDAQEIADLIDAIKREESDAVDNWNFEMTWIIARKAIVMGKTEAWMAIKYPNSV</sequence>
<name>A0A6A6HK78_VIRVR</name>
<accession>A0A6A6HK78</accession>
<dbReference type="PANTHER" id="PTHR43591:SF50">
    <property type="entry name" value="METHYLTRANSFERASE DOMAIN-CONTAINING PROTEIN-RELATED"/>
    <property type="match status" value="1"/>
</dbReference>
<keyword evidence="3" id="KW-1185">Reference proteome</keyword>